<proteinExistence type="predicted"/>
<organism evidence="2 3">
    <name type="scientific">Oceanicella actignis</name>
    <dbReference type="NCBI Taxonomy" id="1189325"/>
    <lineage>
        <taxon>Bacteria</taxon>
        <taxon>Pseudomonadati</taxon>
        <taxon>Pseudomonadota</taxon>
        <taxon>Alphaproteobacteria</taxon>
        <taxon>Rhodobacterales</taxon>
        <taxon>Paracoccaceae</taxon>
        <taxon>Oceanicella</taxon>
    </lineage>
</organism>
<reference evidence="2 3" key="1">
    <citation type="submission" date="2016-12" db="EMBL/GenBank/DDBJ databases">
        <authorList>
            <person name="Song W.-J."/>
            <person name="Kurnit D.M."/>
        </authorList>
    </citation>
    <scope>NUCLEOTIDE SEQUENCE [LARGE SCALE GENOMIC DNA]</scope>
    <source>
        <strain evidence="2 3">CGMCC 1.10808</strain>
    </source>
</reference>
<dbReference type="AlphaFoldDB" id="A0A1M7TTX4"/>
<accession>A0A1M7TTX4</accession>
<evidence type="ECO:0000313" key="3">
    <source>
        <dbReference type="Proteomes" id="UP000184066"/>
    </source>
</evidence>
<sequence>MQTSKYLPLSLRAMLAAASAALALTAASAHAAVLEWSFSGTILAGSVSGPDAGTASGVFRYDTDTGQIHDVRIATPAGSPSGGLIFDAHLGESFYSAGGGLTFGQSGADPSAEQTAFMLAGVWLADLGAPGSKPISERAFAEFRCSSRSECAQGVGSSITNWRGGEATGRVVAVSAVPVPAGLPLLATGLVLLGWTSRRKASIAP</sequence>
<feature type="signal peptide" evidence="1">
    <location>
        <begin position="1"/>
        <end position="31"/>
    </location>
</feature>
<protein>
    <submittedName>
        <fullName evidence="2">PEP-CTERM protein-sorting domain-containing protein</fullName>
    </submittedName>
</protein>
<dbReference type="EMBL" id="FRDL01000010">
    <property type="protein sequence ID" value="SHN74187.1"/>
    <property type="molecule type" value="Genomic_DNA"/>
</dbReference>
<dbReference type="Proteomes" id="UP000184066">
    <property type="component" value="Unassembled WGS sequence"/>
</dbReference>
<gene>
    <name evidence="2" type="ORF">SAMN05216200_11015</name>
</gene>
<keyword evidence="3" id="KW-1185">Reference proteome</keyword>
<feature type="chain" id="PRO_5009929520" evidence="1">
    <location>
        <begin position="32"/>
        <end position="205"/>
    </location>
</feature>
<evidence type="ECO:0000256" key="1">
    <source>
        <dbReference type="SAM" id="SignalP"/>
    </source>
</evidence>
<evidence type="ECO:0000313" key="2">
    <source>
        <dbReference type="EMBL" id="SHN74187.1"/>
    </source>
</evidence>
<name>A0A1M7TTX4_9RHOB</name>
<keyword evidence="1" id="KW-0732">Signal</keyword>